<dbReference type="InterPro" id="IPR036024">
    <property type="entry name" value="Somatomedin_B-like_dom_sf"/>
</dbReference>
<protein>
    <submittedName>
        <fullName evidence="9">Proteoglycan 4</fullName>
    </submittedName>
</protein>
<dbReference type="InterPro" id="IPR018487">
    <property type="entry name" value="Hemopexin-like_repeat"/>
</dbReference>
<keyword evidence="2" id="KW-0964">Secreted</keyword>
<reference evidence="9 10" key="1">
    <citation type="journal article" date="2019" name="Proc. Natl. Acad. Sci. U.S.A.">
        <title>Regulatory changes in pterin and carotenoid genes underlie balanced color polymorphisms in the wall lizard.</title>
        <authorList>
            <person name="Andrade P."/>
            <person name="Pinho C."/>
            <person name="Perez I de Lanuza G."/>
            <person name="Afonso S."/>
            <person name="Brejcha J."/>
            <person name="Rubin C.J."/>
            <person name="Wallerman O."/>
            <person name="Pereira P."/>
            <person name="Sabatino S.J."/>
            <person name="Bellati A."/>
            <person name="Pellitteri-Rosa D."/>
            <person name="Bosakova Z."/>
            <person name="Bunikis I."/>
            <person name="Carretero M.A."/>
            <person name="Feiner N."/>
            <person name="Marsik P."/>
            <person name="Pauperio F."/>
            <person name="Salvi D."/>
            <person name="Soler L."/>
            <person name="While G.M."/>
            <person name="Uller T."/>
            <person name="Font E."/>
            <person name="Andersson L."/>
            <person name="Carneiro M."/>
        </authorList>
    </citation>
    <scope>NUCLEOTIDE SEQUENCE</scope>
</reference>
<dbReference type="GO" id="GO:0005044">
    <property type="term" value="F:scavenger receptor activity"/>
    <property type="evidence" value="ECO:0007669"/>
    <property type="project" value="InterPro"/>
</dbReference>
<evidence type="ECO:0000256" key="2">
    <source>
        <dbReference type="ARBA" id="ARBA00022525"/>
    </source>
</evidence>
<feature type="domain" description="SMB" evidence="8">
    <location>
        <begin position="54"/>
        <end position="97"/>
    </location>
</feature>
<keyword evidence="4" id="KW-0677">Repeat</keyword>
<dbReference type="InterPro" id="IPR018486">
    <property type="entry name" value="Hemopexin_CS"/>
</dbReference>
<dbReference type="PANTHER" id="PTHR22917:SF1">
    <property type="entry name" value="PROTEOGLYCAN 4"/>
    <property type="match status" value="1"/>
</dbReference>
<keyword evidence="3 7" id="KW-0732">Signal</keyword>
<dbReference type="PANTHER" id="PTHR22917">
    <property type="entry name" value="HEMOPEXIN DOMAIN-CONTAINING PROTEIN"/>
    <property type="match status" value="1"/>
</dbReference>
<dbReference type="Gene3D" id="2.110.10.10">
    <property type="entry name" value="Hemopexin-like domain"/>
    <property type="match status" value="1"/>
</dbReference>
<dbReference type="SMART" id="SM00120">
    <property type="entry name" value="HX"/>
    <property type="match status" value="2"/>
</dbReference>
<dbReference type="SUPFAM" id="SSF50923">
    <property type="entry name" value="Hemopexin-like domain"/>
    <property type="match status" value="1"/>
</dbReference>
<comment type="subcellular location">
    <subcellularLocation>
        <location evidence="1">Secreted</location>
    </subcellularLocation>
</comment>
<sequence length="365" mass="41415">TLRKWIILFFQVRSSLSCAGRCGEGYSRNHGCQCDSSCLLYMECCPDYKTSCVGELSCKGRCSESFERGRPCDCDADCDRYGKCCPDYEEACLVEMNLCNRKPADGIVPLQNGSLAVFRGHYYWLLNGTSPPSPCPRKITEVWGIPSPIDTVFSRCNCDGKTFFFKDSQYWRFTNDKMDAGYPKAIVKGFGGLNGKITGALSVAKHKNRPETVYFFKKGGNLQQYTYKQGGTKKCSKKKVVTVNYPAYKPKAVIRKRRRRFERSVRPAQILRTVRVQHRPVVQFRHQATGVLQPEVKVASYWRGFPKEVNSVISVPNDQKPDGYDYYAFSKDQYYSVDVGSRIARPVTLQTGQTVSGAWYKCPLE</sequence>
<dbReference type="GO" id="GO:0030247">
    <property type="term" value="F:polysaccharide binding"/>
    <property type="evidence" value="ECO:0007669"/>
    <property type="project" value="InterPro"/>
</dbReference>
<dbReference type="InterPro" id="IPR051298">
    <property type="entry name" value="Heme_transport/Cell_adhesion"/>
</dbReference>
<reference evidence="9" key="3">
    <citation type="submission" date="2025-09" db="UniProtKB">
        <authorList>
            <consortium name="Ensembl"/>
        </authorList>
    </citation>
    <scope>IDENTIFICATION</scope>
</reference>
<feature type="signal peptide" evidence="7">
    <location>
        <begin position="1"/>
        <end position="17"/>
    </location>
</feature>
<dbReference type="PROSITE" id="PS51642">
    <property type="entry name" value="HEMOPEXIN_2"/>
    <property type="match status" value="1"/>
</dbReference>
<accession>A0A670IFM7</accession>
<dbReference type="GeneTree" id="ENSGT00530000063751"/>
<dbReference type="GO" id="GO:0006955">
    <property type="term" value="P:immune response"/>
    <property type="evidence" value="ECO:0007669"/>
    <property type="project" value="InterPro"/>
</dbReference>
<proteinExistence type="predicted"/>
<dbReference type="Gene3D" id="4.10.410.20">
    <property type="match status" value="2"/>
</dbReference>
<evidence type="ECO:0000259" key="8">
    <source>
        <dbReference type="PROSITE" id="PS50958"/>
    </source>
</evidence>
<keyword evidence="5" id="KW-1015">Disulfide bond</keyword>
<keyword evidence="10" id="KW-1185">Reference proteome</keyword>
<evidence type="ECO:0000256" key="4">
    <source>
        <dbReference type="ARBA" id="ARBA00022737"/>
    </source>
</evidence>
<dbReference type="Pfam" id="PF01033">
    <property type="entry name" value="Somatomedin_B"/>
    <property type="match status" value="2"/>
</dbReference>
<dbReference type="PROSITE" id="PS00024">
    <property type="entry name" value="HEMOPEXIN"/>
    <property type="match status" value="1"/>
</dbReference>
<reference evidence="9" key="2">
    <citation type="submission" date="2025-08" db="UniProtKB">
        <authorList>
            <consortium name="Ensembl"/>
        </authorList>
    </citation>
    <scope>IDENTIFICATION</scope>
</reference>
<dbReference type="Ensembl" id="ENSPMRT00000011237.1">
    <property type="protein sequence ID" value="ENSPMRP00000010533.1"/>
    <property type="gene ID" value="ENSPMRG00000006960.1"/>
</dbReference>
<dbReference type="Pfam" id="PF00045">
    <property type="entry name" value="Hemopexin"/>
    <property type="match status" value="1"/>
</dbReference>
<evidence type="ECO:0000256" key="7">
    <source>
        <dbReference type="SAM" id="SignalP"/>
    </source>
</evidence>
<evidence type="ECO:0000256" key="1">
    <source>
        <dbReference type="ARBA" id="ARBA00004613"/>
    </source>
</evidence>
<evidence type="ECO:0000256" key="3">
    <source>
        <dbReference type="ARBA" id="ARBA00022729"/>
    </source>
</evidence>
<dbReference type="InterPro" id="IPR001212">
    <property type="entry name" value="Somatomedin_B_dom"/>
</dbReference>
<evidence type="ECO:0000313" key="10">
    <source>
        <dbReference type="Proteomes" id="UP000472272"/>
    </source>
</evidence>
<dbReference type="AlphaFoldDB" id="A0A670IFM7"/>
<feature type="chain" id="PRO_5025396935" evidence="7">
    <location>
        <begin position="18"/>
        <end position="365"/>
    </location>
</feature>
<dbReference type="InterPro" id="IPR020436">
    <property type="entry name" value="SMB_chordata"/>
</dbReference>
<feature type="domain" description="SMB" evidence="8">
    <location>
        <begin position="14"/>
        <end position="53"/>
    </location>
</feature>
<dbReference type="PROSITE" id="PS00524">
    <property type="entry name" value="SMB_1"/>
    <property type="match status" value="2"/>
</dbReference>
<dbReference type="PRINTS" id="PR00022">
    <property type="entry name" value="SOMATOMEDINB"/>
</dbReference>
<dbReference type="GO" id="GO:0005615">
    <property type="term" value="C:extracellular space"/>
    <property type="evidence" value="ECO:0007669"/>
    <property type="project" value="TreeGrafter"/>
</dbReference>
<name>A0A670IFM7_PODMU</name>
<dbReference type="SUPFAM" id="SSF90188">
    <property type="entry name" value="Somatomedin B domain"/>
    <property type="match status" value="2"/>
</dbReference>
<dbReference type="SMART" id="SM00201">
    <property type="entry name" value="SO"/>
    <property type="match status" value="2"/>
</dbReference>
<evidence type="ECO:0000256" key="5">
    <source>
        <dbReference type="ARBA" id="ARBA00023157"/>
    </source>
</evidence>
<evidence type="ECO:0000313" key="9">
    <source>
        <dbReference type="Ensembl" id="ENSPMRP00000010533.1"/>
    </source>
</evidence>
<organism evidence="9 10">
    <name type="scientific">Podarcis muralis</name>
    <name type="common">Wall lizard</name>
    <name type="synonym">Lacerta muralis</name>
    <dbReference type="NCBI Taxonomy" id="64176"/>
    <lineage>
        <taxon>Eukaryota</taxon>
        <taxon>Metazoa</taxon>
        <taxon>Chordata</taxon>
        <taxon>Craniata</taxon>
        <taxon>Vertebrata</taxon>
        <taxon>Euteleostomi</taxon>
        <taxon>Lepidosauria</taxon>
        <taxon>Squamata</taxon>
        <taxon>Bifurcata</taxon>
        <taxon>Unidentata</taxon>
        <taxon>Episquamata</taxon>
        <taxon>Laterata</taxon>
        <taxon>Lacertibaenia</taxon>
        <taxon>Lacertidae</taxon>
        <taxon>Podarcis</taxon>
    </lineage>
</organism>
<evidence type="ECO:0000256" key="6">
    <source>
        <dbReference type="PROSITE-ProRule" id="PRU01011"/>
    </source>
</evidence>
<feature type="repeat" description="Hemopexin" evidence="6">
    <location>
        <begin position="146"/>
        <end position="193"/>
    </location>
</feature>
<dbReference type="Proteomes" id="UP000472272">
    <property type="component" value="Chromosome 6"/>
</dbReference>
<dbReference type="PROSITE" id="PS50958">
    <property type="entry name" value="SMB_2"/>
    <property type="match status" value="2"/>
</dbReference>
<dbReference type="InterPro" id="IPR036375">
    <property type="entry name" value="Hemopexin-like_dom_sf"/>
</dbReference>